<name>A0A0C2X0C2_AMAMK</name>
<gene>
    <name evidence="2" type="ORF">M378DRAFT_73290</name>
</gene>
<keyword evidence="1" id="KW-0732">Signal</keyword>
<keyword evidence="3" id="KW-1185">Reference proteome</keyword>
<feature type="signal peptide" evidence="1">
    <location>
        <begin position="1"/>
        <end position="21"/>
    </location>
</feature>
<sequence>MYNTLFFAALFAATAVSGVFAAFSIDTPTFTQCQPATLSWSQGQGPYRLVIVDSKDPCGDVILDLGEFKETSISWTVQLPVHAAISLYIEDSGTQDAWSGSINVLASNDQTCIPASVRHYYNIPDSTPTPTPGSAGKAGNGTYVHLFQSLHSTDFFLIIIRLVVTPTFSVSPNHTPNATPIGAANAGTNPLENGAVSMRHVGTPLATIGAFVAAIYLIL</sequence>
<evidence type="ECO:0000313" key="3">
    <source>
        <dbReference type="Proteomes" id="UP000054549"/>
    </source>
</evidence>
<evidence type="ECO:0000313" key="2">
    <source>
        <dbReference type="EMBL" id="KIL67522.1"/>
    </source>
</evidence>
<protein>
    <submittedName>
        <fullName evidence="2">Uncharacterized protein</fullName>
    </submittedName>
</protein>
<reference evidence="2 3" key="1">
    <citation type="submission" date="2014-04" db="EMBL/GenBank/DDBJ databases">
        <title>Evolutionary Origins and Diversification of the Mycorrhizal Mutualists.</title>
        <authorList>
            <consortium name="DOE Joint Genome Institute"/>
            <consortium name="Mycorrhizal Genomics Consortium"/>
            <person name="Kohler A."/>
            <person name="Kuo A."/>
            <person name="Nagy L.G."/>
            <person name="Floudas D."/>
            <person name="Copeland A."/>
            <person name="Barry K.W."/>
            <person name="Cichocki N."/>
            <person name="Veneault-Fourrey C."/>
            <person name="LaButti K."/>
            <person name="Lindquist E.A."/>
            <person name="Lipzen A."/>
            <person name="Lundell T."/>
            <person name="Morin E."/>
            <person name="Murat C."/>
            <person name="Riley R."/>
            <person name="Ohm R."/>
            <person name="Sun H."/>
            <person name="Tunlid A."/>
            <person name="Henrissat B."/>
            <person name="Grigoriev I.V."/>
            <person name="Hibbett D.S."/>
            <person name="Martin F."/>
        </authorList>
    </citation>
    <scope>NUCLEOTIDE SEQUENCE [LARGE SCALE GENOMIC DNA]</scope>
    <source>
        <strain evidence="2 3">Koide BX008</strain>
    </source>
</reference>
<accession>A0A0C2X0C2</accession>
<dbReference type="HOGENOM" id="CLU_063099_3_0_1"/>
<dbReference type="EMBL" id="KN818231">
    <property type="protein sequence ID" value="KIL67522.1"/>
    <property type="molecule type" value="Genomic_DNA"/>
</dbReference>
<dbReference type="InParanoid" id="A0A0C2X0C2"/>
<organism evidence="2 3">
    <name type="scientific">Amanita muscaria (strain Koide BX008)</name>
    <dbReference type="NCBI Taxonomy" id="946122"/>
    <lineage>
        <taxon>Eukaryota</taxon>
        <taxon>Fungi</taxon>
        <taxon>Dikarya</taxon>
        <taxon>Basidiomycota</taxon>
        <taxon>Agaricomycotina</taxon>
        <taxon>Agaricomycetes</taxon>
        <taxon>Agaricomycetidae</taxon>
        <taxon>Agaricales</taxon>
        <taxon>Pluteineae</taxon>
        <taxon>Amanitaceae</taxon>
        <taxon>Amanita</taxon>
    </lineage>
</organism>
<proteinExistence type="predicted"/>
<dbReference type="Proteomes" id="UP000054549">
    <property type="component" value="Unassembled WGS sequence"/>
</dbReference>
<evidence type="ECO:0000256" key="1">
    <source>
        <dbReference type="SAM" id="SignalP"/>
    </source>
</evidence>
<feature type="chain" id="PRO_5002158601" evidence="1">
    <location>
        <begin position="22"/>
        <end position="219"/>
    </location>
</feature>
<dbReference type="AlphaFoldDB" id="A0A0C2X0C2"/>
<dbReference type="OrthoDB" id="3259746at2759"/>